<dbReference type="Proteomes" id="UP000799766">
    <property type="component" value="Unassembled WGS sequence"/>
</dbReference>
<dbReference type="EMBL" id="MU001671">
    <property type="protein sequence ID" value="KAF2461244.1"/>
    <property type="molecule type" value="Genomic_DNA"/>
</dbReference>
<proteinExistence type="predicted"/>
<protein>
    <recommendedName>
        <fullName evidence="2">F-box domain-containing protein</fullName>
    </recommendedName>
</protein>
<dbReference type="Gene3D" id="3.80.10.10">
    <property type="entry name" value="Ribonuclease Inhibitor"/>
    <property type="match status" value="1"/>
</dbReference>
<evidence type="ECO:0000259" key="2">
    <source>
        <dbReference type="PROSITE" id="PS50181"/>
    </source>
</evidence>
<dbReference type="SUPFAM" id="SSF52047">
    <property type="entry name" value="RNI-like"/>
    <property type="match status" value="1"/>
</dbReference>
<dbReference type="SUPFAM" id="SSF81383">
    <property type="entry name" value="F-box domain"/>
    <property type="match status" value="1"/>
</dbReference>
<reference evidence="3" key="1">
    <citation type="journal article" date="2020" name="Stud. Mycol.">
        <title>101 Dothideomycetes genomes: a test case for predicting lifestyles and emergence of pathogens.</title>
        <authorList>
            <person name="Haridas S."/>
            <person name="Albert R."/>
            <person name="Binder M."/>
            <person name="Bloem J."/>
            <person name="Labutti K."/>
            <person name="Salamov A."/>
            <person name="Andreopoulos B."/>
            <person name="Baker S."/>
            <person name="Barry K."/>
            <person name="Bills G."/>
            <person name="Bluhm B."/>
            <person name="Cannon C."/>
            <person name="Castanera R."/>
            <person name="Culley D."/>
            <person name="Daum C."/>
            <person name="Ezra D."/>
            <person name="Gonzalez J."/>
            <person name="Henrissat B."/>
            <person name="Kuo A."/>
            <person name="Liang C."/>
            <person name="Lipzen A."/>
            <person name="Lutzoni F."/>
            <person name="Magnuson J."/>
            <person name="Mondo S."/>
            <person name="Nolan M."/>
            <person name="Ohm R."/>
            <person name="Pangilinan J."/>
            <person name="Park H.-J."/>
            <person name="Ramirez L."/>
            <person name="Alfaro M."/>
            <person name="Sun H."/>
            <person name="Tritt A."/>
            <person name="Yoshinaga Y."/>
            <person name="Zwiers L.-H."/>
            <person name="Turgeon B."/>
            <person name="Goodwin S."/>
            <person name="Spatafora J."/>
            <person name="Crous P."/>
            <person name="Grigoriev I."/>
        </authorList>
    </citation>
    <scope>NUCLEOTIDE SEQUENCE</scope>
    <source>
        <strain evidence="3">ATCC 16933</strain>
    </source>
</reference>
<evidence type="ECO:0000313" key="4">
    <source>
        <dbReference type="Proteomes" id="UP000799766"/>
    </source>
</evidence>
<feature type="compositionally biased region" description="Basic residues" evidence="1">
    <location>
        <begin position="92"/>
        <end position="101"/>
    </location>
</feature>
<dbReference type="InterPro" id="IPR001810">
    <property type="entry name" value="F-box_dom"/>
</dbReference>
<organism evidence="3 4">
    <name type="scientific">Lineolata rhizophorae</name>
    <dbReference type="NCBI Taxonomy" id="578093"/>
    <lineage>
        <taxon>Eukaryota</taxon>
        <taxon>Fungi</taxon>
        <taxon>Dikarya</taxon>
        <taxon>Ascomycota</taxon>
        <taxon>Pezizomycotina</taxon>
        <taxon>Dothideomycetes</taxon>
        <taxon>Dothideomycetes incertae sedis</taxon>
        <taxon>Lineolatales</taxon>
        <taxon>Lineolataceae</taxon>
        <taxon>Lineolata</taxon>
    </lineage>
</organism>
<keyword evidence="4" id="KW-1185">Reference proteome</keyword>
<gene>
    <name evidence="3" type="ORF">BDY21DRAFT_331523</name>
</gene>
<feature type="domain" description="F-box" evidence="2">
    <location>
        <begin position="2"/>
        <end position="48"/>
    </location>
</feature>
<dbReference type="SMART" id="SM00256">
    <property type="entry name" value="FBOX"/>
    <property type="match status" value="1"/>
</dbReference>
<dbReference type="PROSITE" id="PS50181">
    <property type="entry name" value="FBOX"/>
    <property type="match status" value="1"/>
</dbReference>
<evidence type="ECO:0000256" key="1">
    <source>
        <dbReference type="SAM" id="MobiDB-lite"/>
    </source>
</evidence>
<dbReference type="InterPro" id="IPR032675">
    <property type="entry name" value="LRR_dom_sf"/>
</dbReference>
<dbReference type="Pfam" id="PF00646">
    <property type="entry name" value="F-box"/>
    <property type="match status" value="1"/>
</dbReference>
<dbReference type="InterPro" id="IPR036047">
    <property type="entry name" value="F-box-like_dom_sf"/>
</dbReference>
<dbReference type="AlphaFoldDB" id="A0A6A6PB96"/>
<dbReference type="OrthoDB" id="5425556at2759"/>
<dbReference type="CDD" id="cd09917">
    <property type="entry name" value="F-box_SF"/>
    <property type="match status" value="1"/>
</dbReference>
<feature type="region of interest" description="Disordered" evidence="1">
    <location>
        <begin position="62"/>
        <end position="106"/>
    </location>
</feature>
<evidence type="ECO:0000313" key="3">
    <source>
        <dbReference type="EMBL" id="KAF2461244.1"/>
    </source>
</evidence>
<accession>A0A6A6PB96</accession>
<dbReference type="Gene3D" id="1.20.1280.50">
    <property type="match status" value="1"/>
</dbReference>
<sequence>MSPNFESLPPELQLNILSYLPIPSLLAFSQTSRTSHALATTSLRTLSLGIYPNRLSSLISRLSNNSSTCQPSRQPDAATSHGSASAADTKPLHRGKSKHARPTAPDWANNTISMTIPAANKLSTPTLLSFHTSLTVALLKRYAPALRHLDLSVWTLTPQIAAALAGIKNLRTLSIRIENPFSRRGVLTCGGGPAWNMLAGKFGRLERLRIEGADITEWQLERILEANTSVRELYVRRCPRVGKGLWQYLAEEWGYGENLWGLGHISCRHLDDEIYEWARMLRGLEFLSLHGCTYLRNDDIKRENEIWGIPEIIMPQAIDDQGYPNMIEVDPAYASPNSDTDEEDLVLAY</sequence>
<name>A0A6A6PB96_9PEZI</name>